<protein>
    <submittedName>
        <fullName evidence="1">CLUMA_CG012391, isoform A</fullName>
    </submittedName>
</protein>
<dbReference type="AlphaFoldDB" id="A0A1J1IG47"/>
<sequence>MELRNYGGNEGNRWWGNRGFEKQTRFERAQSKASKTITFHTFPLKMKAQLTKGSDFCQFCDEKPHTNVIETASQHNKLFIHTIEHKVEMICVIHETFKKRVKVENMCTLE</sequence>
<proteinExistence type="predicted"/>
<organism evidence="1 2">
    <name type="scientific">Clunio marinus</name>
    <dbReference type="NCBI Taxonomy" id="568069"/>
    <lineage>
        <taxon>Eukaryota</taxon>
        <taxon>Metazoa</taxon>
        <taxon>Ecdysozoa</taxon>
        <taxon>Arthropoda</taxon>
        <taxon>Hexapoda</taxon>
        <taxon>Insecta</taxon>
        <taxon>Pterygota</taxon>
        <taxon>Neoptera</taxon>
        <taxon>Endopterygota</taxon>
        <taxon>Diptera</taxon>
        <taxon>Nematocera</taxon>
        <taxon>Chironomoidea</taxon>
        <taxon>Chironomidae</taxon>
        <taxon>Clunio</taxon>
    </lineage>
</organism>
<evidence type="ECO:0000313" key="1">
    <source>
        <dbReference type="EMBL" id="CRK98738.1"/>
    </source>
</evidence>
<evidence type="ECO:0000313" key="2">
    <source>
        <dbReference type="Proteomes" id="UP000183832"/>
    </source>
</evidence>
<keyword evidence="2" id="KW-1185">Reference proteome</keyword>
<accession>A0A1J1IG47</accession>
<dbReference type="Proteomes" id="UP000183832">
    <property type="component" value="Unassembled WGS sequence"/>
</dbReference>
<dbReference type="EMBL" id="CVRI01000048">
    <property type="protein sequence ID" value="CRK98738.1"/>
    <property type="molecule type" value="Genomic_DNA"/>
</dbReference>
<gene>
    <name evidence="1" type="ORF">CLUMA_CG012391</name>
</gene>
<reference evidence="1 2" key="1">
    <citation type="submission" date="2015-04" db="EMBL/GenBank/DDBJ databases">
        <authorList>
            <person name="Syromyatnikov M.Y."/>
            <person name="Popov V.N."/>
        </authorList>
    </citation>
    <scope>NUCLEOTIDE SEQUENCE [LARGE SCALE GENOMIC DNA]</scope>
</reference>
<name>A0A1J1IG47_9DIPT</name>